<proteinExistence type="inferred from homology"/>
<dbReference type="InterPro" id="IPR036898">
    <property type="entry name" value="RNA_pol_Rpb7-like_N_sf"/>
</dbReference>
<protein>
    <recommendedName>
        <fullName evidence="10">RNA polymerase III subunit Rpc25 domain-containing protein</fullName>
    </recommendedName>
</protein>
<dbReference type="InterPro" id="IPR045113">
    <property type="entry name" value="Rpb7-like"/>
</dbReference>
<comment type="subcellular location">
    <subcellularLocation>
        <location evidence="1">Nucleus</location>
    </subcellularLocation>
</comment>
<evidence type="ECO:0000256" key="5">
    <source>
        <dbReference type="ARBA" id="ARBA00023242"/>
    </source>
</evidence>
<evidence type="ECO:0000313" key="9">
    <source>
        <dbReference type="Proteomes" id="UP000053424"/>
    </source>
</evidence>
<name>A0A0C2XPE8_HEBCY</name>
<feature type="domain" description="RNA polymerase Rpb7-like N-terminal" evidence="6">
    <location>
        <begin position="8"/>
        <end position="64"/>
    </location>
</feature>
<dbReference type="HOGENOM" id="CLU_073901_1_1_1"/>
<dbReference type="PANTHER" id="PTHR12709">
    <property type="entry name" value="DNA-DIRECTED RNA POLYMERASE II, III"/>
    <property type="match status" value="1"/>
</dbReference>
<dbReference type="SUPFAM" id="SSF88798">
    <property type="entry name" value="N-terminal, heterodimerisation domain of RBP7 (RpoE)"/>
    <property type="match status" value="1"/>
</dbReference>
<evidence type="ECO:0000256" key="2">
    <source>
        <dbReference type="ARBA" id="ARBA00009307"/>
    </source>
</evidence>
<evidence type="ECO:0000259" key="6">
    <source>
        <dbReference type="Pfam" id="PF03876"/>
    </source>
</evidence>
<dbReference type="CDD" id="cd04330">
    <property type="entry name" value="RNAP_III_Rpc25_N"/>
    <property type="match status" value="1"/>
</dbReference>
<reference evidence="9" key="2">
    <citation type="submission" date="2015-01" db="EMBL/GenBank/DDBJ databases">
        <title>Evolutionary Origins and Diversification of the Mycorrhizal Mutualists.</title>
        <authorList>
            <consortium name="DOE Joint Genome Institute"/>
            <consortium name="Mycorrhizal Genomics Consortium"/>
            <person name="Kohler A."/>
            <person name="Kuo A."/>
            <person name="Nagy L.G."/>
            <person name="Floudas D."/>
            <person name="Copeland A."/>
            <person name="Barry K.W."/>
            <person name="Cichocki N."/>
            <person name="Veneault-Fourrey C."/>
            <person name="LaButti K."/>
            <person name="Lindquist E.A."/>
            <person name="Lipzen A."/>
            <person name="Lundell T."/>
            <person name="Morin E."/>
            <person name="Murat C."/>
            <person name="Riley R."/>
            <person name="Ohm R."/>
            <person name="Sun H."/>
            <person name="Tunlid A."/>
            <person name="Henrissat B."/>
            <person name="Grigoriev I.V."/>
            <person name="Hibbett D.S."/>
            <person name="Martin F."/>
        </authorList>
    </citation>
    <scope>NUCLEOTIDE SEQUENCE [LARGE SCALE GENOMIC DNA]</scope>
    <source>
        <strain evidence="9">h7</strain>
    </source>
</reference>
<dbReference type="GO" id="GO:0006384">
    <property type="term" value="P:transcription initiation at RNA polymerase III promoter"/>
    <property type="evidence" value="ECO:0007669"/>
    <property type="project" value="TreeGrafter"/>
</dbReference>
<dbReference type="Gene3D" id="3.30.1490.120">
    <property type="entry name" value="RNA polymerase Rpb7-like, N-terminal domain"/>
    <property type="match status" value="1"/>
</dbReference>
<evidence type="ECO:0000256" key="1">
    <source>
        <dbReference type="ARBA" id="ARBA00004123"/>
    </source>
</evidence>
<accession>A0A0C2XPE8</accession>
<dbReference type="InterPro" id="IPR012340">
    <property type="entry name" value="NA-bd_OB-fold"/>
</dbReference>
<dbReference type="Pfam" id="PF03876">
    <property type="entry name" value="SHS2_Rpb7-N"/>
    <property type="match status" value="1"/>
</dbReference>
<dbReference type="AlphaFoldDB" id="A0A0C2XPE8"/>
<organism evidence="8 9">
    <name type="scientific">Hebeloma cylindrosporum</name>
    <dbReference type="NCBI Taxonomy" id="76867"/>
    <lineage>
        <taxon>Eukaryota</taxon>
        <taxon>Fungi</taxon>
        <taxon>Dikarya</taxon>
        <taxon>Basidiomycota</taxon>
        <taxon>Agaricomycotina</taxon>
        <taxon>Agaricomycetes</taxon>
        <taxon>Agaricomycetidae</taxon>
        <taxon>Agaricales</taxon>
        <taxon>Agaricineae</taxon>
        <taxon>Hymenogastraceae</taxon>
        <taxon>Hebeloma</taxon>
    </lineage>
</organism>
<keyword evidence="5" id="KW-0539">Nucleus</keyword>
<evidence type="ECO:0008006" key="10">
    <source>
        <dbReference type="Google" id="ProtNLM"/>
    </source>
</evidence>
<evidence type="ECO:0000313" key="8">
    <source>
        <dbReference type="EMBL" id="KIM39513.1"/>
    </source>
</evidence>
<dbReference type="STRING" id="686832.A0A0C2XPE8"/>
<comment type="similarity">
    <text evidence="2">Belongs to the eukaryotic RPB7/RPC8 RNA polymerase subunit family.</text>
</comment>
<evidence type="ECO:0000256" key="3">
    <source>
        <dbReference type="ARBA" id="ARBA00022478"/>
    </source>
</evidence>
<feature type="domain" description="RNA polymerase III subunit Rpc25" evidence="7">
    <location>
        <begin position="83"/>
        <end position="209"/>
    </location>
</feature>
<evidence type="ECO:0000259" key="7">
    <source>
        <dbReference type="Pfam" id="PF08292"/>
    </source>
</evidence>
<keyword evidence="3" id="KW-0240">DNA-directed RNA polymerase</keyword>
<dbReference type="PANTHER" id="PTHR12709:SF1">
    <property type="entry name" value="DNA-DIRECTED RNA POLYMERASE III SUBUNIT RPC8"/>
    <property type="match status" value="1"/>
</dbReference>
<gene>
    <name evidence="8" type="ORF">M413DRAFT_447005</name>
</gene>
<dbReference type="Pfam" id="PF08292">
    <property type="entry name" value="RNA_pol_Rbc25"/>
    <property type="match status" value="1"/>
</dbReference>
<dbReference type="Proteomes" id="UP000053424">
    <property type="component" value="Unassembled WGS sequence"/>
</dbReference>
<keyword evidence="9" id="KW-1185">Reference proteome</keyword>
<dbReference type="InterPro" id="IPR013238">
    <property type="entry name" value="RNA_pol_III_Rbc25"/>
</dbReference>
<dbReference type="InterPro" id="IPR005576">
    <property type="entry name" value="Rpb7-like_N"/>
</dbReference>
<dbReference type="EMBL" id="KN831785">
    <property type="protein sequence ID" value="KIM39513.1"/>
    <property type="molecule type" value="Genomic_DNA"/>
</dbReference>
<dbReference type="OrthoDB" id="10256606at2759"/>
<dbReference type="Gene3D" id="2.40.50.140">
    <property type="entry name" value="Nucleic acid-binding proteins"/>
    <property type="match status" value="1"/>
</dbReference>
<sequence length="224" mass="25124">MFCLSVIKDTMAMHPSNFGAPVEDALIAEINKKYANRVLHDVGLCICVFDLSQAGEGKVRYGDGFLWYKVVFRMVVFRPFVSEVIIAKVKSSDEDGIRLSVNFFDDLYIPAAYLPQPTAFDPNERAHFWIPDSELTTTSELLDTLVSDRMYIDQGEVVRVRVESDEFCDDEPGPPKVTEGVQMKREPKRPPYVVCCSIAEQGLGPVAWWNGASQVVDGDEMDEG</sequence>
<reference evidence="8 9" key="1">
    <citation type="submission" date="2014-04" db="EMBL/GenBank/DDBJ databases">
        <authorList>
            <consortium name="DOE Joint Genome Institute"/>
            <person name="Kuo A."/>
            <person name="Gay G."/>
            <person name="Dore J."/>
            <person name="Kohler A."/>
            <person name="Nagy L.G."/>
            <person name="Floudas D."/>
            <person name="Copeland A."/>
            <person name="Barry K.W."/>
            <person name="Cichocki N."/>
            <person name="Veneault-Fourrey C."/>
            <person name="LaButti K."/>
            <person name="Lindquist E.A."/>
            <person name="Lipzen A."/>
            <person name="Lundell T."/>
            <person name="Morin E."/>
            <person name="Murat C."/>
            <person name="Sun H."/>
            <person name="Tunlid A."/>
            <person name="Henrissat B."/>
            <person name="Grigoriev I.V."/>
            <person name="Hibbett D.S."/>
            <person name="Martin F."/>
            <person name="Nordberg H.P."/>
            <person name="Cantor M.N."/>
            <person name="Hua S.X."/>
        </authorList>
    </citation>
    <scope>NUCLEOTIDE SEQUENCE [LARGE SCALE GENOMIC DNA]</scope>
    <source>
        <strain evidence="9">h7</strain>
    </source>
</reference>
<dbReference type="FunFam" id="3.30.1490.120:FF:000001">
    <property type="entry name" value="DNA-directed RNA polymerase II subunit RPB7"/>
    <property type="match status" value="1"/>
</dbReference>
<evidence type="ECO:0000256" key="4">
    <source>
        <dbReference type="ARBA" id="ARBA00023163"/>
    </source>
</evidence>
<keyword evidence="4" id="KW-0804">Transcription</keyword>
<dbReference type="SUPFAM" id="SSF50249">
    <property type="entry name" value="Nucleic acid-binding proteins"/>
    <property type="match status" value="1"/>
</dbReference>
<dbReference type="GO" id="GO:0005666">
    <property type="term" value="C:RNA polymerase III complex"/>
    <property type="evidence" value="ECO:0007669"/>
    <property type="project" value="TreeGrafter"/>
</dbReference>